<dbReference type="Gene3D" id="2.10.110.10">
    <property type="entry name" value="Cysteine Rich Protein"/>
    <property type="match status" value="1"/>
</dbReference>
<feature type="region of interest" description="Disordered" evidence="7">
    <location>
        <begin position="1"/>
        <end position="65"/>
    </location>
</feature>
<dbReference type="PROSITE" id="PS50023">
    <property type="entry name" value="LIM_DOMAIN_2"/>
    <property type="match status" value="1"/>
</dbReference>
<dbReference type="PROSITE" id="PS00478">
    <property type="entry name" value="LIM_DOMAIN_1"/>
    <property type="match status" value="1"/>
</dbReference>
<evidence type="ECO:0000259" key="8">
    <source>
        <dbReference type="PROSITE" id="PS50023"/>
    </source>
</evidence>
<dbReference type="AlphaFoldDB" id="A0A8S9MIN8"/>
<dbReference type="SMART" id="SM00132">
    <property type="entry name" value="LIM"/>
    <property type="match status" value="1"/>
</dbReference>
<keyword evidence="3 6" id="KW-0862">Zinc</keyword>
<proteinExistence type="predicted"/>
<dbReference type="InterPro" id="IPR022087">
    <property type="entry name" value="DA1-like_dom"/>
</dbReference>
<evidence type="ECO:0000313" key="10">
    <source>
        <dbReference type="Proteomes" id="UP000712281"/>
    </source>
</evidence>
<dbReference type="GO" id="GO:0008233">
    <property type="term" value="F:peptidase activity"/>
    <property type="evidence" value="ECO:0007669"/>
    <property type="project" value="UniProtKB-ARBA"/>
</dbReference>
<dbReference type="PROSITE" id="PS50330">
    <property type="entry name" value="UIM"/>
    <property type="match status" value="1"/>
</dbReference>
<dbReference type="Proteomes" id="UP000712281">
    <property type="component" value="Unassembled WGS sequence"/>
</dbReference>
<dbReference type="GO" id="GO:0046872">
    <property type="term" value="F:metal ion binding"/>
    <property type="evidence" value="ECO:0007669"/>
    <property type="project" value="UniProtKB-KW"/>
</dbReference>
<organism evidence="9 10">
    <name type="scientific">Brassica cretica</name>
    <name type="common">Mustard</name>
    <dbReference type="NCBI Taxonomy" id="69181"/>
    <lineage>
        <taxon>Eukaryota</taxon>
        <taxon>Viridiplantae</taxon>
        <taxon>Streptophyta</taxon>
        <taxon>Embryophyta</taxon>
        <taxon>Tracheophyta</taxon>
        <taxon>Spermatophyta</taxon>
        <taxon>Magnoliopsida</taxon>
        <taxon>eudicotyledons</taxon>
        <taxon>Gunneridae</taxon>
        <taxon>Pentapetalae</taxon>
        <taxon>rosids</taxon>
        <taxon>malvids</taxon>
        <taxon>Brassicales</taxon>
        <taxon>Brassicaceae</taxon>
        <taxon>Brassiceae</taxon>
        <taxon>Brassica</taxon>
    </lineage>
</organism>
<dbReference type="EMBL" id="QGKW02000007">
    <property type="protein sequence ID" value="KAF2617781.1"/>
    <property type="molecule type" value="Genomic_DNA"/>
</dbReference>
<name>A0A8S9MIN8_BRACR</name>
<dbReference type="Pfam" id="PF12315">
    <property type="entry name" value="DA1-like"/>
    <property type="match status" value="1"/>
</dbReference>
<evidence type="ECO:0000256" key="2">
    <source>
        <dbReference type="ARBA" id="ARBA00022737"/>
    </source>
</evidence>
<evidence type="ECO:0000256" key="4">
    <source>
        <dbReference type="ARBA" id="ARBA00022843"/>
    </source>
</evidence>
<dbReference type="PANTHER" id="PTHR24209:SF29">
    <property type="entry name" value="PROTEIN DA1"/>
    <property type="match status" value="1"/>
</dbReference>
<evidence type="ECO:0000313" key="9">
    <source>
        <dbReference type="EMBL" id="KAF2617781.1"/>
    </source>
</evidence>
<dbReference type="SMART" id="SM00726">
    <property type="entry name" value="UIM"/>
    <property type="match status" value="2"/>
</dbReference>
<keyword evidence="5 6" id="KW-0440">LIM domain</keyword>
<dbReference type="FunFam" id="2.10.110.10:FF:000078">
    <property type="entry name" value="Protein DA1-related 1"/>
    <property type="match status" value="1"/>
</dbReference>
<evidence type="ECO:0000256" key="1">
    <source>
        <dbReference type="ARBA" id="ARBA00022723"/>
    </source>
</evidence>
<evidence type="ECO:0000256" key="3">
    <source>
        <dbReference type="ARBA" id="ARBA00022833"/>
    </source>
</evidence>
<keyword evidence="1 6" id="KW-0479">Metal-binding</keyword>
<dbReference type="GO" id="GO:0043130">
    <property type="term" value="F:ubiquitin binding"/>
    <property type="evidence" value="ECO:0007669"/>
    <property type="project" value="UniProtKB-ARBA"/>
</dbReference>
<gene>
    <name evidence="9" type="ORF">F2Q68_00040883</name>
</gene>
<protein>
    <recommendedName>
        <fullName evidence="8">LIM zinc-binding domain-containing protein</fullName>
    </recommendedName>
</protein>
<evidence type="ECO:0000256" key="7">
    <source>
        <dbReference type="SAM" id="MobiDB-lite"/>
    </source>
</evidence>
<dbReference type="InterPro" id="IPR045218">
    <property type="entry name" value="DA1-like"/>
</dbReference>
<evidence type="ECO:0000256" key="5">
    <source>
        <dbReference type="ARBA" id="ARBA00023038"/>
    </source>
</evidence>
<dbReference type="PANTHER" id="PTHR24209">
    <property type="entry name" value="PROTEIN DA1-RELATED 2"/>
    <property type="match status" value="1"/>
</dbReference>
<dbReference type="InterPro" id="IPR003903">
    <property type="entry name" value="UIM_dom"/>
</dbReference>
<dbReference type="InterPro" id="IPR001781">
    <property type="entry name" value="Znf_LIM"/>
</dbReference>
<keyword evidence="2" id="KW-0677">Repeat</keyword>
<evidence type="ECO:0000256" key="6">
    <source>
        <dbReference type="PROSITE-ProRule" id="PRU00125"/>
    </source>
</evidence>
<dbReference type="SUPFAM" id="SSF57716">
    <property type="entry name" value="Glucocorticoid receptor-like (DNA-binding domain)"/>
    <property type="match status" value="2"/>
</dbReference>
<reference evidence="9" key="1">
    <citation type="submission" date="2019-12" db="EMBL/GenBank/DDBJ databases">
        <title>Genome sequencing and annotation of Brassica cretica.</title>
        <authorList>
            <person name="Studholme D.J."/>
            <person name="Sarris P.F."/>
        </authorList>
    </citation>
    <scope>NUCLEOTIDE SEQUENCE</scope>
    <source>
        <strain evidence="9">PFS-001/15</strain>
        <tissue evidence="9">Leaf</tissue>
    </source>
</reference>
<dbReference type="Pfam" id="PF00412">
    <property type="entry name" value="LIM"/>
    <property type="match status" value="1"/>
</dbReference>
<accession>A0A8S9MIN8</accession>
<feature type="compositionally biased region" description="Basic and acidic residues" evidence="7">
    <location>
        <begin position="32"/>
        <end position="49"/>
    </location>
</feature>
<dbReference type="GO" id="GO:0032875">
    <property type="term" value="P:regulation of DNA endoreduplication"/>
    <property type="evidence" value="ECO:0007669"/>
    <property type="project" value="UniProtKB-ARBA"/>
</dbReference>
<keyword evidence="4" id="KW-0832">Ubl conjugation</keyword>
<sequence length="463" mass="52800">MGWLNKIFKGSNQRPPVGNEHYHHNGGYYENYPHEHSEPSAETDADHTQEPSTSEEETWNGKENEEVDRAIALSILEEENQGPETNTGAWKHAMMDDDEQLARAIQESMIVRNGTTYDFGNAYGNGHMHGGGNVYDSGDIYYPRPIAFSMDFRICAGCNMEIGHGRYLNCLNALWHPQCFRCYGCSHPISEYEFSTSGNYPFHKACYRERFHPKCDVCSLFIPTNHAGLIEYRAHPFWVQKYCPSHEHDATPRCCSCERMESRNTGYFELNDGRKLCLECLDSSGHYHMPETRGLCLSEEQTVRTVRKRSKGNWSGNMITEQFKLTRRCEVTAILILFGLPRLLTGSILAHEMMHAWMRLKGFRTLSQDVEEGICQVMAHKWLEVELAAGSRNSNAASSSYGGVKKGPRSQYERKLGEFFKHQIESDASPVYGDGFRAGRLAVSKYGLRRTLEHIQMTGRFPV</sequence>
<feature type="domain" description="LIM zinc-binding" evidence="8">
    <location>
        <begin position="153"/>
        <end position="213"/>
    </location>
</feature>
<comment type="caution">
    <text evidence="9">The sequence shown here is derived from an EMBL/GenBank/DDBJ whole genome shotgun (WGS) entry which is preliminary data.</text>
</comment>
<dbReference type="CDD" id="cd09396">
    <property type="entry name" value="LIM_DA1"/>
    <property type="match status" value="1"/>
</dbReference>